<sequence length="194" mass="22295">MLITGSHNNVRLSPEEANSFGGKVRKSAIHQRFSRNIREECYGEHCTFEEVREAIRNRENAWEYYNKVRCTRYGDSCKETCPGKCEIDGQCYTYEEVNPWNECQKCDRSNRKKWTNDDFLSCSDYDACTINDGCSGGRCSGTPLSCLSCEYCYNGKCRAKYGYCTIYTSGAWFPTKVCYSHGRRSPTNQCKVCT</sequence>
<dbReference type="EMBL" id="CALNXK010000075">
    <property type="protein sequence ID" value="CAH3145058.1"/>
    <property type="molecule type" value="Genomic_DNA"/>
</dbReference>
<keyword evidence="1" id="KW-1015">Disulfide bond</keyword>
<evidence type="ECO:0000313" key="2">
    <source>
        <dbReference type="EMBL" id="CAH3145058.1"/>
    </source>
</evidence>
<dbReference type="InterPro" id="IPR017857">
    <property type="entry name" value="Coagulation_fac-like_Gla_dom"/>
</dbReference>
<reference evidence="2 3" key="1">
    <citation type="submission" date="2022-05" db="EMBL/GenBank/DDBJ databases">
        <authorList>
            <consortium name="Genoscope - CEA"/>
            <person name="William W."/>
        </authorList>
    </citation>
    <scope>NUCLEOTIDE SEQUENCE [LARGE SCALE GENOMIC DNA]</scope>
</reference>
<evidence type="ECO:0000313" key="3">
    <source>
        <dbReference type="Proteomes" id="UP001159405"/>
    </source>
</evidence>
<evidence type="ECO:0000256" key="1">
    <source>
        <dbReference type="ARBA" id="ARBA00023157"/>
    </source>
</evidence>
<organism evidence="2 3">
    <name type="scientific">Porites lobata</name>
    <dbReference type="NCBI Taxonomy" id="104759"/>
    <lineage>
        <taxon>Eukaryota</taxon>
        <taxon>Metazoa</taxon>
        <taxon>Cnidaria</taxon>
        <taxon>Anthozoa</taxon>
        <taxon>Hexacorallia</taxon>
        <taxon>Scleractinia</taxon>
        <taxon>Fungiina</taxon>
        <taxon>Poritidae</taxon>
        <taxon>Porites</taxon>
    </lineage>
</organism>
<gene>
    <name evidence="2" type="ORF">PLOB_00044329</name>
</gene>
<comment type="caution">
    <text evidence="2">The sequence shown here is derived from an EMBL/GenBank/DDBJ whole genome shotgun (WGS) entry which is preliminary data.</text>
</comment>
<keyword evidence="3" id="KW-1185">Reference proteome</keyword>
<protein>
    <submittedName>
        <fullName evidence="2">Uncharacterized protein</fullName>
    </submittedName>
</protein>
<dbReference type="SUPFAM" id="SSF57630">
    <property type="entry name" value="GLA-domain"/>
    <property type="match status" value="1"/>
</dbReference>
<dbReference type="InterPro" id="IPR035972">
    <property type="entry name" value="GLA-like_dom_SF"/>
</dbReference>
<dbReference type="Gene3D" id="4.10.740.10">
    <property type="entry name" value="Coagulation Factor IX"/>
    <property type="match status" value="1"/>
</dbReference>
<accession>A0ABN8PJF8</accession>
<proteinExistence type="predicted"/>
<name>A0ABN8PJF8_9CNID</name>
<dbReference type="Proteomes" id="UP001159405">
    <property type="component" value="Unassembled WGS sequence"/>
</dbReference>